<protein>
    <submittedName>
        <fullName evidence="2">Uncharacterized protein</fullName>
    </submittedName>
</protein>
<feature type="region of interest" description="Disordered" evidence="1">
    <location>
        <begin position="235"/>
        <end position="292"/>
    </location>
</feature>
<sequence length="690" mass="70435">MRVGSAESVPARRNLAQMSDQQTSAPSAGVPERPAHVLRVRAEPDGTESAWLDDQPVMLTPGTSPHQSLIRAARRASDRTSPGSVIRVIGSTPDGQTFHMAIGPDGRAWAVSPPPVPARVTPKYVENHSAPAVSALAPISALTPAAAEPALEQPVAAEQVEATEPAVAAEPDLEPADEADDAIPAASVKSPSAATAPVDPNVPVPVDIPEIEVPEPDATLTAAVAALAERPVGRPANGFAKTTPSIPTPARPVPREARPAPRPADTDGSLAKNTAEKAVSKIEGDDETDGPRRRDVLLGVAAGATAMALLGGGAAAAYIAVRRHEHRSVVATPTMQRTGANALPTGINAPVGLPDTFAWSVGGLVGQGSTIATTQTQVFCTTANTATGGMRLEALDATSGERQWAYSLPAALVVSSGPTMMPIGGKPTVVLATPTRIFAWPTTGGSPTVWKVTAKDTVTLTASGVIVQKSGDTAHAFVLYDGALAQRALPSGSTPVAVLGDGSLVAATNDGRAWRITDPNNAPVATQLPAPAGTTPGAFLAATATLLVTAFVPSGNQKQAMVRSFTLPGFTPQTTTQPLQAPTAATFLLSPDQTWAVAGNTWIDMTKGKSHVITALWSPLAISPSLTWAKIGTSVLTADKTGRSLGASTDPTGQTALPRGGTSELTFAVASQGQSSTLYALPMPAGNTEG</sequence>
<feature type="compositionally biased region" description="Basic and acidic residues" evidence="1">
    <location>
        <begin position="274"/>
        <end position="292"/>
    </location>
</feature>
<evidence type="ECO:0000256" key="1">
    <source>
        <dbReference type="SAM" id="MobiDB-lite"/>
    </source>
</evidence>
<feature type="compositionally biased region" description="Polar residues" evidence="1">
    <location>
        <begin position="646"/>
        <end position="655"/>
    </location>
</feature>
<dbReference type="SUPFAM" id="SSF50998">
    <property type="entry name" value="Quinoprotein alcohol dehydrogenase-like"/>
    <property type="match status" value="1"/>
</dbReference>
<dbReference type="EMBL" id="VIVQ01000001">
    <property type="protein sequence ID" value="TWE11274.1"/>
    <property type="molecule type" value="Genomic_DNA"/>
</dbReference>
<feature type="region of interest" description="Disordered" evidence="1">
    <location>
        <begin position="641"/>
        <end position="660"/>
    </location>
</feature>
<dbReference type="Proteomes" id="UP000318297">
    <property type="component" value="Unassembled WGS sequence"/>
</dbReference>
<feature type="region of interest" description="Disordered" evidence="1">
    <location>
        <begin position="158"/>
        <end position="178"/>
    </location>
</feature>
<feature type="compositionally biased region" description="Low complexity" evidence="1">
    <location>
        <begin position="158"/>
        <end position="170"/>
    </location>
</feature>
<dbReference type="InterPro" id="IPR011047">
    <property type="entry name" value="Quinoprotein_ADH-like_sf"/>
</dbReference>
<feature type="compositionally biased region" description="Polar residues" evidence="1">
    <location>
        <begin position="16"/>
        <end position="26"/>
    </location>
</feature>
<proteinExistence type="predicted"/>
<feature type="region of interest" description="Disordered" evidence="1">
    <location>
        <begin position="1"/>
        <end position="94"/>
    </location>
</feature>
<dbReference type="AlphaFoldDB" id="A0A561E6P6"/>
<evidence type="ECO:0000313" key="3">
    <source>
        <dbReference type="Proteomes" id="UP000318297"/>
    </source>
</evidence>
<organism evidence="2 3">
    <name type="scientific">Rudaeicoccus suwonensis</name>
    <dbReference type="NCBI Taxonomy" id="657409"/>
    <lineage>
        <taxon>Bacteria</taxon>
        <taxon>Bacillati</taxon>
        <taxon>Actinomycetota</taxon>
        <taxon>Actinomycetes</taxon>
        <taxon>Micrococcales</taxon>
        <taxon>Dermacoccaceae</taxon>
        <taxon>Rudaeicoccus</taxon>
    </lineage>
</organism>
<keyword evidence="3" id="KW-1185">Reference proteome</keyword>
<gene>
    <name evidence="2" type="ORF">BKA23_0036</name>
</gene>
<reference evidence="2 3" key="1">
    <citation type="submission" date="2019-06" db="EMBL/GenBank/DDBJ databases">
        <title>Sequencing the genomes of 1000 actinobacteria strains.</title>
        <authorList>
            <person name="Klenk H.-P."/>
        </authorList>
    </citation>
    <scope>NUCLEOTIDE SEQUENCE [LARGE SCALE GENOMIC DNA]</scope>
    <source>
        <strain evidence="2 3">DSM 19560</strain>
    </source>
</reference>
<accession>A0A561E6P6</accession>
<name>A0A561E6P6_9MICO</name>
<evidence type="ECO:0000313" key="2">
    <source>
        <dbReference type="EMBL" id="TWE11274.1"/>
    </source>
</evidence>
<comment type="caution">
    <text evidence="2">The sequence shown here is derived from an EMBL/GenBank/DDBJ whole genome shotgun (WGS) entry which is preliminary data.</text>
</comment>